<dbReference type="EMBL" id="SNSC02000022">
    <property type="protein sequence ID" value="TID14523.1"/>
    <property type="molecule type" value="Genomic_DNA"/>
</dbReference>
<organism evidence="2 3">
    <name type="scientific">Venturia nashicola</name>
    <dbReference type="NCBI Taxonomy" id="86259"/>
    <lineage>
        <taxon>Eukaryota</taxon>
        <taxon>Fungi</taxon>
        <taxon>Dikarya</taxon>
        <taxon>Ascomycota</taxon>
        <taxon>Pezizomycotina</taxon>
        <taxon>Dothideomycetes</taxon>
        <taxon>Pleosporomycetidae</taxon>
        <taxon>Venturiales</taxon>
        <taxon>Venturiaceae</taxon>
        <taxon>Venturia</taxon>
    </lineage>
</organism>
<accession>A0A4Z1NGD6</accession>
<feature type="region of interest" description="Disordered" evidence="1">
    <location>
        <begin position="1"/>
        <end position="40"/>
    </location>
</feature>
<keyword evidence="3" id="KW-1185">Reference proteome</keyword>
<dbReference type="AlphaFoldDB" id="A0A4Z1NGD6"/>
<protein>
    <submittedName>
        <fullName evidence="2">Uncharacterized protein</fullName>
    </submittedName>
</protein>
<dbReference type="Proteomes" id="UP000298493">
    <property type="component" value="Unassembled WGS sequence"/>
</dbReference>
<gene>
    <name evidence="2" type="ORF">E6O75_ATG08669</name>
</gene>
<feature type="compositionally biased region" description="Polar residues" evidence="1">
    <location>
        <begin position="195"/>
        <end position="214"/>
    </location>
</feature>
<feature type="region of interest" description="Disordered" evidence="1">
    <location>
        <begin position="164"/>
        <end position="214"/>
    </location>
</feature>
<sequence length="312" mass="34738">MVASPPPGFSARRRSSSRRSSGAQLPAALNSTRGPMPRDDNAFCYQKEHIKKWLMPEGLYDTLQEDLQTRVKNLQQSGAAVMTSLERVEKMRKELPPSSIKEDDEPVCEQPVPLGEVNGKLYELQASRRASESGKEEYDCIPIPLEYRSFGSFSDTVFSSDYNTPDTNVTGCPSPMSLDHSTQPDSPAPLDIGQSRLSRQPSNSVAAPPDNQQTGQYWNQLVHLREQDVVRLRHSVRLVDIELNILKGSFGSRSPNSPPVSPAANVVIDPLQSSDMDIVFQEWWSEKKALAHSLVEKCGRIDPHIKPNLGWS</sequence>
<reference evidence="2 3" key="1">
    <citation type="submission" date="2019-04" db="EMBL/GenBank/DDBJ databases">
        <title>High contiguity whole genome sequence and gene annotation resource for two Venturia nashicola isolates.</title>
        <authorList>
            <person name="Prokchorchik M."/>
            <person name="Won K."/>
            <person name="Lee Y."/>
            <person name="Choi E.D."/>
            <person name="Segonzac C."/>
            <person name="Sohn K.H."/>
        </authorList>
    </citation>
    <scope>NUCLEOTIDE SEQUENCE [LARGE SCALE GENOMIC DNA]</scope>
    <source>
        <strain evidence="2 3">PRI2</strain>
    </source>
</reference>
<dbReference type="OrthoDB" id="3898724at2759"/>
<name>A0A4Z1NGD6_9PEZI</name>
<proteinExistence type="predicted"/>
<evidence type="ECO:0000256" key="1">
    <source>
        <dbReference type="SAM" id="MobiDB-lite"/>
    </source>
</evidence>
<comment type="caution">
    <text evidence="2">The sequence shown here is derived from an EMBL/GenBank/DDBJ whole genome shotgun (WGS) entry which is preliminary data.</text>
</comment>
<evidence type="ECO:0000313" key="2">
    <source>
        <dbReference type="EMBL" id="TID14523.1"/>
    </source>
</evidence>
<evidence type="ECO:0000313" key="3">
    <source>
        <dbReference type="Proteomes" id="UP000298493"/>
    </source>
</evidence>